<keyword evidence="2" id="KW-1185">Reference proteome</keyword>
<sequence length="137" mass="15033">MAVVKELIRTEENGTISFGDYEKNQKSKVSDYPHQGDMYKVKTFKEITKLERNGMFVYESVPGTAVFGLAQDGSQMSFRVEGPEDAQITVELEAEAVYEVYLDGASTGKMETNLGGKLSFSVELGNGSAVDVKIVKC</sequence>
<evidence type="ECO:0000313" key="2">
    <source>
        <dbReference type="Proteomes" id="UP000652847"/>
    </source>
</evidence>
<protein>
    <submittedName>
        <fullName evidence="1">Endosialidase</fullName>
    </submittedName>
</protein>
<name>A0A8I0DSG6_9FIRM</name>
<reference evidence="1 2" key="1">
    <citation type="submission" date="2020-08" db="EMBL/GenBank/DDBJ databases">
        <title>Genome public.</title>
        <authorList>
            <person name="Liu C."/>
            <person name="Sun Q."/>
        </authorList>
    </citation>
    <scope>NUCLEOTIDE SEQUENCE [LARGE SCALE GENOMIC DNA]</scope>
    <source>
        <strain evidence="1 2">BX17</strain>
    </source>
</reference>
<gene>
    <name evidence="1" type="ORF">H8S54_11455</name>
</gene>
<dbReference type="AlphaFoldDB" id="A0A8I0DSG6"/>
<proteinExistence type="predicted"/>
<accession>A0A8I0DSG6</accession>
<evidence type="ECO:0000313" key="1">
    <source>
        <dbReference type="EMBL" id="MBC5651712.1"/>
    </source>
</evidence>
<dbReference type="RefSeq" id="WP_021925377.1">
    <property type="nucleotide sequence ID" value="NZ_JACOOT010000026.1"/>
</dbReference>
<comment type="caution">
    <text evidence="1">The sequence shown here is derived from an EMBL/GenBank/DDBJ whole genome shotgun (WGS) entry which is preliminary data.</text>
</comment>
<dbReference type="EMBL" id="JACOOT010000026">
    <property type="protein sequence ID" value="MBC5651712.1"/>
    <property type="molecule type" value="Genomic_DNA"/>
</dbReference>
<dbReference type="Proteomes" id="UP000652847">
    <property type="component" value="Unassembled WGS sequence"/>
</dbReference>
<organism evidence="1 2">
    <name type="scientific">Blautia segnis</name>
    <dbReference type="NCBI Taxonomy" id="2763030"/>
    <lineage>
        <taxon>Bacteria</taxon>
        <taxon>Bacillati</taxon>
        <taxon>Bacillota</taxon>
        <taxon>Clostridia</taxon>
        <taxon>Lachnospirales</taxon>
        <taxon>Lachnospiraceae</taxon>
        <taxon>Blautia</taxon>
    </lineage>
</organism>